<protein>
    <submittedName>
        <fullName evidence="1">Uncharacterized protein</fullName>
    </submittedName>
</protein>
<dbReference type="AlphaFoldDB" id="A0A2S9Q853"/>
<sequence length="62" mass="7125">MMTATKMTDLVRDQSADFPVICDFWDILEYDNQISIVDTPQGIIPYWSSLRKNQTILIGKTS</sequence>
<organism evidence="1 2">
    <name type="scientific">Labrys okinawensis</name>
    <dbReference type="NCBI Taxonomy" id="346911"/>
    <lineage>
        <taxon>Bacteria</taxon>
        <taxon>Pseudomonadati</taxon>
        <taxon>Pseudomonadota</taxon>
        <taxon>Alphaproteobacteria</taxon>
        <taxon>Hyphomicrobiales</taxon>
        <taxon>Xanthobacteraceae</taxon>
        <taxon>Labrys</taxon>
    </lineage>
</organism>
<comment type="caution">
    <text evidence="1">The sequence shown here is derived from an EMBL/GenBank/DDBJ whole genome shotgun (WGS) entry which is preliminary data.</text>
</comment>
<dbReference type="Proteomes" id="UP000237682">
    <property type="component" value="Unassembled WGS sequence"/>
</dbReference>
<accession>A0A2S9Q853</accession>
<dbReference type="EMBL" id="PUEJ01000008">
    <property type="protein sequence ID" value="PRH85490.1"/>
    <property type="molecule type" value="Genomic_DNA"/>
</dbReference>
<keyword evidence="2" id="KW-1185">Reference proteome</keyword>
<gene>
    <name evidence="1" type="ORF">C5L14_21110</name>
</gene>
<evidence type="ECO:0000313" key="2">
    <source>
        <dbReference type="Proteomes" id="UP000237682"/>
    </source>
</evidence>
<evidence type="ECO:0000313" key="1">
    <source>
        <dbReference type="EMBL" id="PRH85490.1"/>
    </source>
</evidence>
<reference evidence="1 2" key="1">
    <citation type="submission" date="2018-02" db="EMBL/GenBank/DDBJ databases">
        <title>Whole genome sequencing of endophytic bacterium.</title>
        <authorList>
            <person name="Eedara R."/>
            <person name="Podile A.R."/>
        </authorList>
    </citation>
    <scope>NUCLEOTIDE SEQUENCE [LARGE SCALE GENOMIC DNA]</scope>
    <source>
        <strain evidence="1 2">RP1T</strain>
    </source>
</reference>
<name>A0A2S9Q853_9HYPH</name>
<proteinExistence type="predicted"/>